<evidence type="ECO:0000313" key="9">
    <source>
        <dbReference type="EMBL" id="SCW03884.1"/>
    </source>
</evidence>
<dbReference type="EMBL" id="LT598491">
    <property type="protein sequence ID" value="SCW03884.1"/>
    <property type="molecule type" value="Genomic_DNA"/>
</dbReference>
<dbReference type="Proteomes" id="UP000190831">
    <property type="component" value="Chromosome H"/>
</dbReference>
<dbReference type="GO" id="GO:0017057">
    <property type="term" value="F:6-phosphogluconolactonase activity"/>
    <property type="evidence" value="ECO:0007669"/>
    <property type="project" value="UniProtKB-EC"/>
</dbReference>
<comment type="similarity">
    <text evidence="4 7">Belongs to the glucosamine/galactosamine-6-phosphate isomerase family. 6-phosphogluconolactonase subfamily.</text>
</comment>
<dbReference type="OrthoDB" id="432544at2759"/>
<gene>
    <name evidence="9" type="ORF">LAFE_0H01156G</name>
</gene>
<comment type="pathway">
    <text evidence="3">Carbohydrate degradation; pentose phosphate pathway; D-ribulose 5-phosphate from D-glucose 6-phosphate (oxidative stage): step 2/3.</text>
</comment>
<dbReference type="PANTHER" id="PTHR11054:SF24">
    <property type="entry name" value="6-PHOSPHOGLUCONOLACTONASE 3-RELATED"/>
    <property type="match status" value="1"/>
</dbReference>
<evidence type="ECO:0000256" key="6">
    <source>
        <dbReference type="ARBA" id="ARBA00022801"/>
    </source>
</evidence>
<comment type="subcellular location">
    <subcellularLocation>
        <location evidence="2">Cytoplasm</location>
    </subcellularLocation>
</comment>
<keyword evidence="6" id="KW-0378">Hydrolase</keyword>
<keyword evidence="10" id="KW-1185">Reference proteome</keyword>
<feature type="domain" description="Glucosamine/galactosamine-6-phosphate isomerase" evidence="8">
    <location>
        <begin position="9"/>
        <end position="234"/>
    </location>
</feature>
<name>A0A1G4MJ23_LACFM</name>
<protein>
    <recommendedName>
        <fullName evidence="7">6-phosphogluconolactonase-like protein</fullName>
    </recommendedName>
</protein>
<keyword evidence="5" id="KW-0963">Cytoplasm</keyword>
<dbReference type="NCBIfam" id="TIGR01198">
    <property type="entry name" value="pgl"/>
    <property type="match status" value="1"/>
</dbReference>
<evidence type="ECO:0000256" key="2">
    <source>
        <dbReference type="ARBA" id="ARBA00004496"/>
    </source>
</evidence>
<dbReference type="PANTHER" id="PTHR11054">
    <property type="entry name" value="6-PHOSPHOGLUCONOLACTONASE"/>
    <property type="match status" value="1"/>
</dbReference>
<comment type="catalytic activity">
    <reaction evidence="1">
        <text>6-phospho-D-glucono-1,5-lactone + H2O = 6-phospho-D-gluconate + H(+)</text>
        <dbReference type="Rhea" id="RHEA:12556"/>
        <dbReference type="ChEBI" id="CHEBI:15377"/>
        <dbReference type="ChEBI" id="CHEBI:15378"/>
        <dbReference type="ChEBI" id="CHEBI:57955"/>
        <dbReference type="ChEBI" id="CHEBI:58759"/>
        <dbReference type="EC" id="3.1.1.31"/>
    </reaction>
</comment>
<dbReference type="SUPFAM" id="SSF100950">
    <property type="entry name" value="NagB/RpiA/CoA transferase-like"/>
    <property type="match status" value="1"/>
</dbReference>
<sequence length="252" mass="27936">MVSVHAYEKSEEVAHSVGKYILEKQNEALARGERFNVAISGGSLVKVLYKSLVATPEIAADVKWAHWHVYFCDERIVALEDEDSNYGAFKKHVLDPLLEHQGALGPTMYTINESLVGLGENDRIANEYETLLPPQFDLILLGCGPDGHTCSLFPGDAHRYLLDEKDKRVAWCHDSPKPPSDRITFTLPVLQAARNLGFVAEGASKQPILKRIFENQDLTLPCALVNHLCSTKVAWFVDSSAVQGIDVSTSKF</sequence>
<dbReference type="InterPro" id="IPR039104">
    <property type="entry name" value="6PGL"/>
</dbReference>
<proteinExistence type="inferred from homology"/>
<dbReference type="GO" id="GO:0005975">
    <property type="term" value="P:carbohydrate metabolic process"/>
    <property type="evidence" value="ECO:0007669"/>
    <property type="project" value="InterPro"/>
</dbReference>
<dbReference type="Pfam" id="PF01182">
    <property type="entry name" value="Glucosamine_iso"/>
    <property type="match status" value="1"/>
</dbReference>
<dbReference type="FunFam" id="3.40.50.1360:FF:000005">
    <property type="entry name" value="6-phosphogluconolactonase"/>
    <property type="match status" value="1"/>
</dbReference>
<evidence type="ECO:0000259" key="8">
    <source>
        <dbReference type="Pfam" id="PF01182"/>
    </source>
</evidence>
<dbReference type="Gene3D" id="3.40.50.1360">
    <property type="match status" value="1"/>
</dbReference>
<dbReference type="InterPro" id="IPR006148">
    <property type="entry name" value="Glc/Gal-6P_isomerase"/>
</dbReference>
<evidence type="ECO:0000256" key="4">
    <source>
        <dbReference type="ARBA" id="ARBA00010662"/>
    </source>
</evidence>
<reference evidence="9 10" key="1">
    <citation type="submission" date="2016-03" db="EMBL/GenBank/DDBJ databases">
        <authorList>
            <person name="Devillers H."/>
        </authorList>
    </citation>
    <scope>NUCLEOTIDE SEQUENCE [LARGE SCALE GENOMIC DNA]</scope>
    <source>
        <strain evidence="9">CBS 6772</strain>
    </source>
</reference>
<dbReference type="CDD" id="cd01400">
    <property type="entry name" value="6PGL"/>
    <property type="match status" value="1"/>
</dbReference>
<evidence type="ECO:0000256" key="7">
    <source>
        <dbReference type="RuleBase" id="RU365095"/>
    </source>
</evidence>
<evidence type="ECO:0000256" key="1">
    <source>
        <dbReference type="ARBA" id="ARBA00000832"/>
    </source>
</evidence>
<accession>A0A1G4MJ23</accession>
<dbReference type="AlphaFoldDB" id="A0A1G4MJ23"/>
<dbReference type="InterPro" id="IPR037171">
    <property type="entry name" value="NagB/RpiA_transferase-like"/>
</dbReference>
<dbReference type="STRING" id="4955.A0A1G4MJ23"/>
<dbReference type="OMA" id="YQLFEFE"/>
<evidence type="ECO:0000313" key="10">
    <source>
        <dbReference type="Proteomes" id="UP000190831"/>
    </source>
</evidence>
<evidence type="ECO:0000256" key="5">
    <source>
        <dbReference type="ARBA" id="ARBA00022490"/>
    </source>
</evidence>
<evidence type="ECO:0000256" key="3">
    <source>
        <dbReference type="ARBA" id="ARBA00004961"/>
    </source>
</evidence>
<dbReference type="GO" id="GO:0006098">
    <property type="term" value="P:pentose-phosphate shunt"/>
    <property type="evidence" value="ECO:0007669"/>
    <property type="project" value="InterPro"/>
</dbReference>
<organism evidence="9 10">
    <name type="scientific">Lachancea fermentati</name>
    <name type="common">Zygosaccharomyces fermentati</name>
    <dbReference type="NCBI Taxonomy" id="4955"/>
    <lineage>
        <taxon>Eukaryota</taxon>
        <taxon>Fungi</taxon>
        <taxon>Dikarya</taxon>
        <taxon>Ascomycota</taxon>
        <taxon>Saccharomycotina</taxon>
        <taxon>Saccharomycetes</taxon>
        <taxon>Saccharomycetales</taxon>
        <taxon>Saccharomycetaceae</taxon>
        <taxon>Lachancea</taxon>
    </lineage>
</organism>
<dbReference type="GO" id="GO:0005737">
    <property type="term" value="C:cytoplasm"/>
    <property type="evidence" value="ECO:0007669"/>
    <property type="project" value="UniProtKB-SubCell"/>
</dbReference>
<dbReference type="InterPro" id="IPR005900">
    <property type="entry name" value="6-phosphogluconolactonase_DevB"/>
</dbReference>